<dbReference type="EMBL" id="CM044702">
    <property type="protein sequence ID" value="KAI5677774.1"/>
    <property type="molecule type" value="Genomic_DNA"/>
</dbReference>
<protein>
    <submittedName>
        <fullName evidence="1">Uncharacterized protein</fullName>
    </submittedName>
</protein>
<evidence type="ECO:0000313" key="1">
    <source>
        <dbReference type="EMBL" id="KAI5677774.1"/>
    </source>
</evidence>
<name>A0ACC0BYW9_CATRO</name>
<reference evidence="2" key="1">
    <citation type="journal article" date="2023" name="Nat. Plants">
        <title>Single-cell RNA sequencing provides a high-resolution roadmap for understanding the multicellular compartmentation of specialized metabolism.</title>
        <authorList>
            <person name="Sun S."/>
            <person name="Shen X."/>
            <person name="Li Y."/>
            <person name="Li Y."/>
            <person name="Wang S."/>
            <person name="Li R."/>
            <person name="Zhang H."/>
            <person name="Shen G."/>
            <person name="Guo B."/>
            <person name="Wei J."/>
            <person name="Xu J."/>
            <person name="St-Pierre B."/>
            <person name="Chen S."/>
            <person name="Sun C."/>
        </authorList>
    </citation>
    <scope>NUCLEOTIDE SEQUENCE [LARGE SCALE GENOMIC DNA]</scope>
</reference>
<proteinExistence type="predicted"/>
<evidence type="ECO:0000313" key="2">
    <source>
        <dbReference type="Proteomes" id="UP001060085"/>
    </source>
</evidence>
<accession>A0ACC0BYW9</accession>
<keyword evidence="2" id="KW-1185">Reference proteome</keyword>
<dbReference type="Proteomes" id="UP001060085">
    <property type="component" value="Linkage Group LG02"/>
</dbReference>
<sequence>MAKDGTMRKQEDYQSKIPRDMHNCYRGFGNGVNAYARSNHGHGNFISRRHDGYRDFTPKTHNGTGNFSSYAKSYGRTSYDNYGGYERVNVKHIEDSSYGCCKGSHDCYDFGDHIYEKEYELEKSESTKENECFVEKQESIEKERKEKEVVAFDKSQVVSVFTNQTNSILVNDSSFVQNFLTKNLENEGSLDYNINKNNKII</sequence>
<comment type="caution">
    <text evidence="1">The sequence shown here is derived from an EMBL/GenBank/DDBJ whole genome shotgun (WGS) entry which is preliminary data.</text>
</comment>
<organism evidence="1 2">
    <name type="scientific">Catharanthus roseus</name>
    <name type="common">Madagascar periwinkle</name>
    <name type="synonym">Vinca rosea</name>
    <dbReference type="NCBI Taxonomy" id="4058"/>
    <lineage>
        <taxon>Eukaryota</taxon>
        <taxon>Viridiplantae</taxon>
        <taxon>Streptophyta</taxon>
        <taxon>Embryophyta</taxon>
        <taxon>Tracheophyta</taxon>
        <taxon>Spermatophyta</taxon>
        <taxon>Magnoliopsida</taxon>
        <taxon>eudicotyledons</taxon>
        <taxon>Gunneridae</taxon>
        <taxon>Pentapetalae</taxon>
        <taxon>asterids</taxon>
        <taxon>lamiids</taxon>
        <taxon>Gentianales</taxon>
        <taxon>Apocynaceae</taxon>
        <taxon>Rauvolfioideae</taxon>
        <taxon>Vinceae</taxon>
        <taxon>Catharanthinae</taxon>
        <taxon>Catharanthus</taxon>
    </lineage>
</organism>
<gene>
    <name evidence="1" type="ORF">M9H77_08724</name>
</gene>